<comment type="caution">
    <text evidence="11">The sequence shown here is derived from an EMBL/GenBank/DDBJ whole genome shotgun (WGS) entry which is preliminary data.</text>
</comment>
<reference evidence="12" key="1">
    <citation type="journal article" date="2019" name="Int. J. Syst. Evol. Microbiol.">
        <title>The Global Catalogue of Microorganisms (GCM) 10K type strain sequencing project: providing services to taxonomists for standard genome sequencing and annotation.</title>
        <authorList>
            <consortium name="The Broad Institute Genomics Platform"/>
            <consortium name="The Broad Institute Genome Sequencing Center for Infectious Disease"/>
            <person name="Wu L."/>
            <person name="Ma J."/>
        </authorList>
    </citation>
    <scope>NUCLEOTIDE SEQUENCE [LARGE SCALE GENOMIC DNA]</scope>
    <source>
        <strain evidence="12">JCM 16022</strain>
    </source>
</reference>
<keyword evidence="12" id="KW-1185">Reference proteome</keyword>
<evidence type="ECO:0000256" key="6">
    <source>
        <dbReference type="ARBA" id="ARBA00022840"/>
    </source>
</evidence>
<keyword evidence="3" id="KW-0808">Transferase</keyword>
<evidence type="ECO:0000256" key="2">
    <source>
        <dbReference type="ARBA" id="ARBA00022527"/>
    </source>
</evidence>
<evidence type="ECO:0000256" key="7">
    <source>
        <dbReference type="PROSITE-ProRule" id="PRU10141"/>
    </source>
</evidence>
<proteinExistence type="predicted"/>
<keyword evidence="9" id="KW-0472">Membrane</keyword>
<sequence>MTSEPIALAERYDLEEVIGRGGMAEVYRATDQVLHRAVAVKVLRDTADDESDRLRFTGEARTLARLSHPSLVMVLDAGITSERPYLVMELVEGQTLAACCSGEALDPDRVARIGAQLAAALAYAHDERVVHRDVKPGNVLLDAEDRVKLADFGIARLIGDTVRHTRTGHAIGTAAYLAPEQVQGGEITPAVDVYSLGLVLLEALTGERAYPGSPTESALARLQRQPDVPASLSADWRHLLTAMTALAPAERPAARAVAAELERLAGGTAPSALPTDPDSTRLLSQPVPRTAPARRGERRDWVAETRTALASVPTHLWGVIGAVAAILVLILVVGLAAGGSSGPAGDGVPANTPSRLQQPLQDLHDAVDGGQQ</sequence>
<dbReference type="Pfam" id="PF00069">
    <property type="entry name" value="Pkinase"/>
    <property type="match status" value="1"/>
</dbReference>
<evidence type="ECO:0000259" key="10">
    <source>
        <dbReference type="PROSITE" id="PS50011"/>
    </source>
</evidence>
<evidence type="ECO:0000313" key="11">
    <source>
        <dbReference type="EMBL" id="GAA2156611.1"/>
    </source>
</evidence>
<dbReference type="Gene3D" id="3.30.200.20">
    <property type="entry name" value="Phosphorylase Kinase, domain 1"/>
    <property type="match status" value="1"/>
</dbReference>
<feature type="binding site" evidence="7">
    <location>
        <position position="41"/>
    </location>
    <ligand>
        <name>ATP</name>
        <dbReference type="ChEBI" id="CHEBI:30616"/>
    </ligand>
</feature>
<keyword evidence="5" id="KW-0418">Kinase</keyword>
<dbReference type="RefSeq" id="WP_344158177.1">
    <property type="nucleotide sequence ID" value="NZ_BAAAQR010000021.1"/>
</dbReference>
<feature type="region of interest" description="Disordered" evidence="8">
    <location>
        <begin position="267"/>
        <end position="300"/>
    </location>
</feature>
<evidence type="ECO:0000256" key="3">
    <source>
        <dbReference type="ARBA" id="ARBA00022679"/>
    </source>
</evidence>
<evidence type="ECO:0000256" key="1">
    <source>
        <dbReference type="ARBA" id="ARBA00012513"/>
    </source>
</evidence>
<dbReference type="EC" id="2.7.11.1" evidence="1"/>
<feature type="domain" description="Protein kinase" evidence="10">
    <location>
        <begin position="12"/>
        <end position="264"/>
    </location>
</feature>
<organism evidence="11 12">
    <name type="scientific">Nocardioides koreensis</name>
    <dbReference type="NCBI Taxonomy" id="433651"/>
    <lineage>
        <taxon>Bacteria</taxon>
        <taxon>Bacillati</taxon>
        <taxon>Actinomycetota</taxon>
        <taxon>Actinomycetes</taxon>
        <taxon>Propionibacteriales</taxon>
        <taxon>Nocardioidaceae</taxon>
        <taxon>Nocardioides</taxon>
    </lineage>
</organism>
<dbReference type="SUPFAM" id="SSF56112">
    <property type="entry name" value="Protein kinase-like (PK-like)"/>
    <property type="match status" value="1"/>
</dbReference>
<dbReference type="InterPro" id="IPR008271">
    <property type="entry name" value="Ser/Thr_kinase_AS"/>
</dbReference>
<evidence type="ECO:0000256" key="5">
    <source>
        <dbReference type="ARBA" id="ARBA00022777"/>
    </source>
</evidence>
<dbReference type="InterPro" id="IPR011009">
    <property type="entry name" value="Kinase-like_dom_sf"/>
</dbReference>
<evidence type="ECO:0000256" key="9">
    <source>
        <dbReference type="SAM" id="Phobius"/>
    </source>
</evidence>
<dbReference type="InterPro" id="IPR000719">
    <property type="entry name" value="Prot_kinase_dom"/>
</dbReference>
<protein>
    <recommendedName>
        <fullName evidence="1">non-specific serine/threonine protein kinase</fullName>
        <ecNumber evidence="1">2.7.11.1</ecNumber>
    </recommendedName>
</protein>
<dbReference type="Gene3D" id="1.10.510.10">
    <property type="entry name" value="Transferase(Phosphotransferase) domain 1"/>
    <property type="match status" value="1"/>
</dbReference>
<keyword evidence="9" id="KW-1133">Transmembrane helix</keyword>
<dbReference type="CDD" id="cd14014">
    <property type="entry name" value="STKc_PknB_like"/>
    <property type="match status" value="1"/>
</dbReference>
<keyword evidence="2" id="KW-0723">Serine/threonine-protein kinase</keyword>
<feature type="compositionally biased region" description="Basic and acidic residues" evidence="8">
    <location>
        <begin position="362"/>
        <end position="372"/>
    </location>
</feature>
<dbReference type="Proteomes" id="UP001501771">
    <property type="component" value="Unassembled WGS sequence"/>
</dbReference>
<dbReference type="EMBL" id="BAAAQR010000021">
    <property type="protein sequence ID" value="GAA2156611.1"/>
    <property type="molecule type" value="Genomic_DNA"/>
</dbReference>
<dbReference type="PROSITE" id="PS00108">
    <property type="entry name" value="PROTEIN_KINASE_ST"/>
    <property type="match status" value="1"/>
</dbReference>
<dbReference type="PROSITE" id="PS50011">
    <property type="entry name" value="PROTEIN_KINASE_DOM"/>
    <property type="match status" value="1"/>
</dbReference>
<evidence type="ECO:0000313" key="12">
    <source>
        <dbReference type="Proteomes" id="UP001501771"/>
    </source>
</evidence>
<keyword evidence="6 7" id="KW-0067">ATP-binding</keyword>
<feature type="transmembrane region" description="Helical" evidence="9">
    <location>
        <begin position="316"/>
        <end position="337"/>
    </location>
</feature>
<dbReference type="PANTHER" id="PTHR43289:SF6">
    <property type="entry name" value="SERINE_THREONINE-PROTEIN KINASE NEKL-3"/>
    <property type="match status" value="1"/>
</dbReference>
<dbReference type="SMART" id="SM00220">
    <property type="entry name" value="S_TKc"/>
    <property type="match status" value="1"/>
</dbReference>
<dbReference type="PANTHER" id="PTHR43289">
    <property type="entry name" value="MITOGEN-ACTIVATED PROTEIN KINASE KINASE KINASE 20-RELATED"/>
    <property type="match status" value="1"/>
</dbReference>
<gene>
    <name evidence="11" type="ORF">GCM10009844_45000</name>
</gene>
<keyword evidence="9" id="KW-0812">Transmembrane</keyword>
<evidence type="ECO:0000256" key="4">
    <source>
        <dbReference type="ARBA" id="ARBA00022741"/>
    </source>
</evidence>
<dbReference type="PROSITE" id="PS00107">
    <property type="entry name" value="PROTEIN_KINASE_ATP"/>
    <property type="match status" value="1"/>
</dbReference>
<feature type="region of interest" description="Disordered" evidence="8">
    <location>
        <begin position="341"/>
        <end position="372"/>
    </location>
</feature>
<name>A0ABP5M468_9ACTN</name>
<evidence type="ECO:0000256" key="8">
    <source>
        <dbReference type="SAM" id="MobiDB-lite"/>
    </source>
</evidence>
<keyword evidence="4 7" id="KW-0547">Nucleotide-binding</keyword>
<accession>A0ABP5M468</accession>
<dbReference type="InterPro" id="IPR017441">
    <property type="entry name" value="Protein_kinase_ATP_BS"/>
</dbReference>
<feature type="compositionally biased region" description="Polar residues" evidence="8">
    <location>
        <begin position="351"/>
        <end position="360"/>
    </location>
</feature>